<dbReference type="OrthoDB" id="2678913at2759"/>
<gene>
    <name evidence="2" type="ORF">SERLA73DRAFT_120479</name>
</gene>
<keyword evidence="3" id="KW-1185">Reference proteome</keyword>
<protein>
    <submittedName>
        <fullName evidence="2">Uncharacterized protein</fullName>
    </submittedName>
</protein>
<dbReference type="AlphaFoldDB" id="F8PNV4"/>
<dbReference type="InParanoid" id="F8PNV4"/>
<dbReference type="GO" id="GO:0003677">
    <property type="term" value="F:DNA binding"/>
    <property type="evidence" value="ECO:0007669"/>
    <property type="project" value="UniProtKB-KW"/>
</dbReference>
<evidence type="ECO:0000313" key="3">
    <source>
        <dbReference type="Proteomes" id="UP000008063"/>
    </source>
</evidence>
<evidence type="ECO:0000256" key="1">
    <source>
        <dbReference type="ARBA" id="ARBA00023125"/>
    </source>
</evidence>
<dbReference type="Gene3D" id="1.10.150.130">
    <property type="match status" value="1"/>
</dbReference>
<name>F8PNV4_SERL3</name>
<keyword evidence="1" id="KW-0238">DNA-binding</keyword>
<sequence>MVYLNGQGLPTNLTPEDFAQIQDILSNAWASATRDTYGTGLLAFHIFCDKKAIPEVQRALASQVLLAAFVATIAGAYATSTICNYLARVRIWHILHGMVWNPDERETEAKQTQPQHPTPREFTLPNLCSLSFSPITHVTPAHVSSSKDRNNLREDVLWTHQEGPTDPEAALLNHFRVNNPLPNTPLFAYAHKHSHKALTKAKFLQYLLRGLPFDVVKVHSHWSSDAFTLYLHKHSQILALYIQAAPVVHNQFVRLTMPPVR</sequence>
<dbReference type="SUPFAM" id="SSF47823">
    <property type="entry name" value="lambda integrase-like, N-terminal domain"/>
    <property type="match status" value="1"/>
</dbReference>
<accession>F8PNV4</accession>
<reference evidence="3" key="1">
    <citation type="journal article" date="2011" name="Science">
        <title>The plant cell wall-decomposing machinery underlies the functional diversity of forest fungi.</title>
        <authorList>
            <person name="Eastwood D.C."/>
            <person name="Floudas D."/>
            <person name="Binder M."/>
            <person name="Majcherczyk A."/>
            <person name="Schneider P."/>
            <person name="Aerts A."/>
            <person name="Asiegbu F.O."/>
            <person name="Baker S.E."/>
            <person name="Barry K."/>
            <person name="Bendiksby M."/>
            <person name="Blumentritt M."/>
            <person name="Coutinho P.M."/>
            <person name="Cullen D."/>
            <person name="de Vries R.P."/>
            <person name="Gathman A."/>
            <person name="Goodell B."/>
            <person name="Henrissat B."/>
            <person name="Ihrmark K."/>
            <person name="Kauserud H."/>
            <person name="Kohler A."/>
            <person name="LaButti K."/>
            <person name="Lapidus A."/>
            <person name="Lavin J.L."/>
            <person name="Lee Y.-H."/>
            <person name="Lindquist E."/>
            <person name="Lilly W."/>
            <person name="Lucas S."/>
            <person name="Morin E."/>
            <person name="Murat C."/>
            <person name="Oguiza J.A."/>
            <person name="Park J."/>
            <person name="Pisabarro A.G."/>
            <person name="Riley R."/>
            <person name="Rosling A."/>
            <person name="Salamov A."/>
            <person name="Schmidt O."/>
            <person name="Schmutz J."/>
            <person name="Skrede I."/>
            <person name="Stenlid J."/>
            <person name="Wiebenga A."/>
            <person name="Xie X."/>
            <person name="Kuees U."/>
            <person name="Hibbett D.S."/>
            <person name="Hoffmeister D."/>
            <person name="Hoegberg N."/>
            <person name="Martin F."/>
            <person name="Grigoriev I.V."/>
            <person name="Watkinson S.C."/>
        </authorList>
    </citation>
    <scope>NUCLEOTIDE SEQUENCE [LARGE SCALE GENOMIC DNA]</scope>
    <source>
        <strain evidence="3">strain S7.3</strain>
    </source>
</reference>
<dbReference type="InterPro" id="IPR010998">
    <property type="entry name" value="Integrase_recombinase_N"/>
</dbReference>
<dbReference type="HOGENOM" id="CLU_003292_2_2_1"/>
<organism evidence="3">
    <name type="scientific">Serpula lacrymans var. lacrymans (strain S7.3)</name>
    <name type="common">Dry rot fungus</name>
    <dbReference type="NCBI Taxonomy" id="936435"/>
    <lineage>
        <taxon>Eukaryota</taxon>
        <taxon>Fungi</taxon>
        <taxon>Dikarya</taxon>
        <taxon>Basidiomycota</taxon>
        <taxon>Agaricomycotina</taxon>
        <taxon>Agaricomycetes</taxon>
        <taxon>Agaricomycetidae</taxon>
        <taxon>Boletales</taxon>
        <taxon>Coniophorineae</taxon>
        <taxon>Serpulaceae</taxon>
        <taxon>Serpula</taxon>
    </lineage>
</organism>
<dbReference type="EMBL" id="GL945477">
    <property type="protein sequence ID" value="EGO01831.1"/>
    <property type="molecule type" value="Genomic_DNA"/>
</dbReference>
<dbReference type="Proteomes" id="UP000008063">
    <property type="component" value="Unassembled WGS sequence"/>
</dbReference>
<proteinExistence type="predicted"/>
<dbReference type="STRING" id="936435.F8PNV4"/>
<evidence type="ECO:0000313" key="2">
    <source>
        <dbReference type="EMBL" id="EGO01831.1"/>
    </source>
</evidence>